<evidence type="ECO:0000256" key="8">
    <source>
        <dbReference type="ARBA" id="ARBA00051651"/>
    </source>
</evidence>
<dbReference type="PROSITE" id="PS50873">
    <property type="entry name" value="PEROXIDASE_4"/>
    <property type="match status" value="1"/>
</dbReference>
<dbReference type="GO" id="GO:0046872">
    <property type="term" value="F:metal ion binding"/>
    <property type="evidence" value="ECO:0007669"/>
    <property type="project" value="UniProtKB-KW"/>
</dbReference>
<dbReference type="GO" id="GO:0042744">
    <property type="term" value="P:hydrogen peroxide catabolic process"/>
    <property type="evidence" value="ECO:0007669"/>
    <property type="project" value="UniProtKB-KW"/>
</dbReference>
<dbReference type="OrthoDB" id="9759743at2"/>
<dbReference type="EC" id="1.11.1.21" evidence="10 11"/>
<dbReference type="InterPro" id="IPR002016">
    <property type="entry name" value="Haem_peroxidase"/>
</dbReference>
<comment type="subunit">
    <text evidence="10">Homodimer or homotetramer.</text>
</comment>
<keyword evidence="5 10" id="KW-0408">Iron</keyword>
<evidence type="ECO:0000256" key="5">
    <source>
        <dbReference type="ARBA" id="ARBA00023004"/>
    </source>
</evidence>
<evidence type="ECO:0000313" key="13">
    <source>
        <dbReference type="EMBL" id="KFG90436.1"/>
    </source>
</evidence>
<keyword evidence="14" id="KW-1185">Reference proteome</keyword>
<dbReference type="PANTHER" id="PTHR30555">
    <property type="entry name" value="HYDROPEROXIDASE I, BIFUNCTIONAL CATALASE-PEROXIDASE"/>
    <property type="match status" value="1"/>
</dbReference>
<dbReference type="GO" id="GO:0005829">
    <property type="term" value="C:cytosol"/>
    <property type="evidence" value="ECO:0007669"/>
    <property type="project" value="TreeGrafter"/>
</dbReference>
<keyword evidence="1 10" id="KW-0575">Peroxidase</keyword>
<protein>
    <recommendedName>
        <fullName evidence="10 11">Catalase-peroxidase</fullName>
        <shortName evidence="10">CP</shortName>
        <ecNumber evidence="10 11">1.11.1.21</ecNumber>
    </recommendedName>
    <alternativeName>
        <fullName evidence="10">Peroxidase/catalase</fullName>
    </alternativeName>
</protein>
<dbReference type="eggNOG" id="COG0376">
    <property type="taxonomic scope" value="Bacteria"/>
</dbReference>
<dbReference type="GO" id="GO:0070301">
    <property type="term" value="P:cellular response to hydrogen peroxide"/>
    <property type="evidence" value="ECO:0007669"/>
    <property type="project" value="TreeGrafter"/>
</dbReference>
<comment type="cofactor">
    <cofactor evidence="10">
        <name>heme b</name>
        <dbReference type="ChEBI" id="CHEBI:60344"/>
    </cofactor>
    <text evidence="10">Binds 1 heme b (iron(II)-protoporphyrin IX) group per dimer.</text>
</comment>
<dbReference type="STRING" id="76947.GCA_002080435_01348"/>
<dbReference type="InterPro" id="IPR010255">
    <property type="entry name" value="Haem_peroxidase_sf"/>
</dbReference>
<sequence>MDAKTGGSPLSCPAKQPAALRSLLGRTNRDWWPNQLSLEILHQDGAHANPMGESFDYAKEFLSLDLEAVKKDLHALMTDSQPWWPADYGHYGPFFIRMAWHSAGTYRTGDGRGGASSGGQRFAPLNSWPDNANLDKARRLLWPIKQKYGRKLSWADLMILTGNVAIESMGGPVFGFGGGREDVWEPQKDIYWGTEEQWVGDPENQTRIQPDKEMALEDPLAAIQMGLIYVNPEGPGGNPDPLQSARDIRETFARMGMNDEETLALTAGGHTFGKAHGAGDASKVGAEPEGADIAQQGLGWQSGHESGIGDHTITSGIEGAWTPTPIQWDMSFFHMLLDYEYELVKSPAGAKQWQPVNQKPEDMAPGAHSPEKRLPTMMTTADMAFREDPEYRKIAERFRNDPAAFADAFARAWFKLCHRDMGPKSRYLGPDVPPEDLIWQDPIPDADYVQINDEDVATLKQTLSDSELTVSELVQTAWASASTFRGSDKRGGANGARIRLAPQKDWDVNQPSELAHVLGVLERIKAEFDGSVTGGKKVSIADLIVLGGSVGIEKAAREAGHEIVVPFSPGRTDASQEQTDVEGFAVLEPKVDGFRNYLPVSYSVPVEELLIDRANLLRLSAPQMTVLIGGLRVLGVNHGGSRHGMFTDRPGQLTNDFFVNLLDMGTAWKADSNKGDLFIGTCRETDEQKWTATRVDLVFGSNSQLRALSEVYAAADAGRKFVEDFVAAWVKVMDADRFDLRRSGLTASA</sequence>
<dbReference type="FunFam" id="1.10.520.10:FF:000002">
    <property type="entry name" value="Catalase-peroxidase"/>
    <property type="match status" value="1"/>
</dbReference>
<proteinExistence type="inferred from homology"/>
<feature type="site" description="Transition state stabilizer" evidence="10">
    <location>
        <position position="97"/>
    </location>
</feature>
<dbReference type="PANTHER" id="PTHR30555:SF6">
    <property type="entry name" value="CATALASE-PEROXIDASE"/>
    <property type="match status" value="1"/>
</dbReference>
<keyword evidence="4 10" id="KW-0560">Oxidoreductase</keyword>
<feature type="active site" description="Proton acceptor" evidence="10">
    <location>
        <position position="101"/>
    </location>
</feature>
<dbReference type="Pfam" id="PF00141">
    <property type="entry name" value="peroxidase"/>
    <property type="match status" value="2"/>
</dbReference>
<evidence type="ECO:0000256" key="7">
    <source>
        <dbReference type="ARBA" id="ARBA00049145"/>
    </source>
</evidence>
<evidence type="ECO:0000256" key="4">
    <source>
        <dbReference type="ARBA" id="ARBA00023002"/>
    </source>
</evidence>
<dbReference type="Proteomes" id="UP000024284">
    <property type="component" value="Unassembled WGS sequence"/>
</dbReference>
<keyword evidence="3 10" id="KW-0479">Metal-binding</keyword>
<dbReference type="AlphaFoldDB" id="A0A086PAL8"/>
<dbReference type="PRINTS" id="PR00458">
    <property type="entry name" value="PEROXIDASE"/>
</dbReference>
<keyword evidence="6 10" id="KW-0376">Hydrogen peroxide</keyword>
<evidence type="ECO:0000256" key="6">
    <source>
        <dbReference type="ARBA" id="ARBA00023324"/>
    </source>
</evidence>
<comment type="similarity">
    <text evidence="9 10 11">Belongs to the peroxidase family. Peroxidase/catalase subfamily.</text>
</comment>
<dbReference type="PRINTS" id="PR00460">
    <property type="entry name" value="BPEROXIDASE"/>
</dbReference>
<dbReference type="PATRIC" id="fig|1219045.3.peg.1674"/>
<dbReference type="NCBIfam" id="TIGR00198">
    <property type="entry name" value="cat_per_HPI"/>
    <property type="match status" value="1"/>
</dbReference>
<comment type="catalytic activity">
    <reaction evidence="8 10 11">
        <text>H2O2 + AH2 = A + 2 H2O</text>
        <dbReference type="Rhea" id="RHEA:30275"/>
        <dbReference type="ChEBI" id="CHEBI:13193"/>
        <dbReference type="ChEBI" id="CHEBI:15377"/>
        <dbReference type="ChEBI" id="CHEBI:16240"/>
        <dbReference type="ChEBI" id="CHEBI:17499"/>
        <dbReference type="EC" id="1.11.1.21"/>
    </reaction>
</comment>
<feature type="domain" description="Plant heme peroxidase family profile" evidence="12">
    <location>
        <begin position="134"/>
        <end position="416"/>
    </location>
</feature>
<dbReference type="CDD" id="cd08200">
    <property type="entry name" value="catalase_peroxidase_2"/>
    <property type="match status" value="1"/>
</dbReference>
<evidence type="ECO:0000256" key="9">
    <source>
        <dbReference type="ARBA" id="ARBA00060838"/>
    </source>
</evidence>
<organism evidence="13 14">
    <name type="scientific">Sphingobium herbicidovorans (strain ATCC 700291 / DSM 11019 / CCUG 56400 / KCTC 2939 / LMG 18315 / NBRC 16415 / MH)</name>
    <name type="common">Sphingomonas herbicidovorans</name>
    <dbReference type="NCBI Taxonomy" id="1219045"/>
    <lineage>
        <taxon>Bacteria</taxon>
        <taxon>Pseudomonadati</taxon>
        <taxon>Pseudomonadota</taxon>
        <taxon>Alphaproteobacteria</taxon>
        <taxon>Sphingomonadales</taxon>
        <taxon>Sphingomonadaceae</taxon>
        <taxon>Sphingobium</taxon>
    </lineage>
</organism>
<gene>
    <name evidence="10 13" type="primary">katG</name>
    <name evidence="13" type="ORF">BV98_001640</name>
</gene>
<dbReference type="Gene3D" id="1.10.520.10">
    <property type="match status" value="2"/>
</dbReference>
<dbReference type="NCBIfam" id="NF011635">
    <property type="entry name" value="PRK15061.1"/>
    <property type="match status" value="1"/>
</dbReference>
<comment type="PTM">
    <text evidence="10">Formation of the three residue Trp-Tyr-Met cross-link is important for the catalase, but not the peroxidase activity of the enzyme.</text>
</comment>
<dbReference type="SUPFAM" id="SSF48113">
    <property type="entry name" value="Heme-dependent peroxidases"/>
    <property type="match status" value="2"/>
</dbReference>
<evidence type="ECO:0000259" key="12">
    <source>
        <dbReference type="PROSITE" id="PS50873"/>
    </source>
</evidence>
<evidence type="ECO:0000256" key="11">
    <source>
        <dbReference type="RuleBase" id="RU003451"/>
    </source>
</evidence>
<evidence type="ECO:0000256" key="10">
    <source>
        <dbReference type="HAMAP-Rule" id="MF_01961"/>
    </source>
</evidence>
<dbReference type="RefSeq" id="WP_037464554.1">
    <property type="nucleotide sequence ID" value="NZ_BCZD01000005.1"/>
</dbReference>
<comment type="caution">
    <text evidence="10">Lacks conserved residue(s) required for the propagation of feature annotation.</text>
</comment>
<dbReference type="InterPro" id="IPR019794">
    <property type="entry name" value="Peroxidases_AS"/>
</dbReference>
<feature type="binding site" description="axial binding residue" evidence="10">
    <location>
        <position position="270"/>
    </location>
    <ligand>
        <name>heme b</name>
        <dbReference type="ChEBI" id="CHEBI:60344"/>
    </ligand>
    <ligandPart>
        <name>Fe</name>
        <dbReference type="ChEBI" id="CHEBI:18248"/>
    </ligandPart>
</feature>
<feature type="cross-link" description="Tryptophyl-tyrosyl-methioninium (Tyr-Met) (with Trp-100)" evidence="10">
    <location>
        <begin position="229"/>
        <end position="255"/>
    </location>
</feature>
<evidence type="ECO:0000313" key="14">
    <source>
        <dbReference type="Proteomes" id="UP000024284"/>
    </source>
</evidence>
<dbReference type="FunFam" id="1.10.420.10:FF:000004">
    <property type="entry name" value="Catalase-peroxidase"/>
    <property type="match status" value="1"/>
</dbReference>
<comment type="caution">
    <text evidence="13">The sequence shown here is derived from an EMBL/GenBank/DDBJ whole genome shotgun (WGS) entry which is preliminary data.</text>
</comment>
<dbReference type="InterPro" id="IPR000763">
    <property type="entry name" value="Catalase_peroxidase"/>
</dbReference>
<comment type="catalytic activity">
    <reaction evidence="7 10 11">
        <text>2 H2O2 = O2 + 2 H2O</text>
        <dbReference type="Rhea" id="RHEA:20309"/>
        <dbReference type="ChEBI" id="CHEBI:15377"/>
        <dbReference type="ChEBI" id="CHEBI:15379"/>
        <dbReference type="ChEBI" id="CHEBI:16240"/>
        <dbReference type="EC" id="1.11.1.21"/>
    </reaction>
</comment>
<dbReference type="EMBL" id="JFZA02000012">
    <property type="protein sequence ID" value="KFG90436.1"/>
    <property type="molecule type" value="Genomic_DNA"/>
</dbReference>
<evidence type="ECO:0000256" key="2">
    <source>
        <dbReference type="ARBA" id="ARBA00022617"/>
    </source>
</evidence>
<dbReference type="GO" id="GO:0020037">
    <property type="term" value="F:heme binding"/>
    <property type="evidence" value="ECO:0007669"/>
    <property type="project" value="InterPro"/>
</dbReference>
<dbReference type="PROSITE" id="PS00436">
    <property type="entry name" value="PEROXIDASE_2"/>
    <property type="match status" value="1"/>
</dbReference>
<comment type="function">
    <text evidence="10">Bifunctional enzyme with both catalase and broad-spectrum peroxidase activity.</text>
</comment>
<dbReference type="HAMAP" id="MF_01961">
    <property type="entry name" value="Catal_peroxid"/>
    <property type="match status" value="1"/>
</dbReference>
<name>A0A086PAL8_SPHHM</name>
<evidence type="ECO:0000256" key="3">
    <source>
        <dbReference type="ARBA" id="ARBA00022723"/>
    </source>
</evidence>
<evidence type="ECO:0000256" key="1">
    <source>
        <dbReference type="ARBA" id="ARBA00022559"/>
    </source>
</evidence>
<dbReference type="Gene3D" id="1.10.420.10">
    <property type="entry name" value="Peroxidase, domain 2"/>
    <property type="match status" value="2"/>
</dbReference>
<keyword evidence="2 10" id="KW-0349">Heme</keyword>
<dbReference type="GO" id="GO:0004096">
    <property type="term" value="F:catalase activity"/>
    <property type="evidence" value="ECO:0007669"/>
    <property type="project" value="UniProtKB-UniRule"/>
</dbReference>
<accession>A0A086PAL8</accession>
<reference evidence="13" key="1">
    <citation type="submission" date="2014-08" db="EMBL/GenBank/DDBJ databases">
        <title>Draft genome sequences of Sphingobium herbicidovorans.</title>
        <authorList>
            <person name="Gan H.M."/>
            <person name="Gan H.Y."/>
            <person name="Savka M.A."/>
        </authorList>
    </citation>
    <scope>NUCLEOTIDE SEQUENCE [LARGE SCALE GENOMIC DNA]</scope>
    <source>
        <strain evidence="13">NBRC 16415</strain>
    </source>
</reference>